<feature type="transmembrane region" description="Helical" evidence="1">
    <location>
        <begin position="52"/>
        <end position="75"/>
    </location>
</feature>
<organism evidence="2 3">
    <name type="scientific">Frondihabitans sucicola</name>
    <dbReference type="NCBI Taxonomy" id="1268041"/>
    <lineage>
        <taxon>Bacteria</taxon>
        <taxon>Bacillati</taxon>
        <taxon>Actinomycetota</taxon>
        <taxon>Actinomycetes</taxon>
        <taxon>Micrococcales</taxon>
        <taxon>Microbacteriaceae</taxon>
        <taxon>Frondihabitans</taxon>
    </lineage>
</organism>
<reference evidence="3" key="1">
    <citation type="journal article" date="2019" name="Int. J. Syst. Evol. Microbiol.">
        <title>The Global Catalogue of Microorganisms (GCM) 10K type strain sequencing project: providing services to taxonomists for standard genome sequencing and annotation.</title>
        <authorList>
            <consortium name="The Broad Institute Genomics Platform"/>
            <consortium name="The Broad Institute Genome Sequencing Center for Infectious Disease"/>
            <person name="Wu L."/>
            <person name="Ma J."/>
        </authorList>
    </citation>
    <scope>NUCLEOTIDE SEQUENCE [LARGE SCALE GENOMIC DNA]</scope>
    <source>
        <strain evidence="3">NBRC 108728</strain>
    </source>
</reference>
<name>A0ABN6Y5P4_9MICO</name>
<protein>
    <submittedName>
        <fullName evidence="2">Uncharacterized protein</fullName>
    </submittedName>
</protein>
<keyword evidence="1" id="KW-0472">Membrane</keyword>
<feature type="transmembrane region" description="Helical" evidence="1">
    <location>
        <begin position="20"/>
        <end position="40"/>
    </location>
</feature>
<evidence type="ECO:0000256" key="1">
    <source>
        <dbReference type="SAM" id="Phobius"/>
    </source>
</evidence>
<gene>
    <name evidence="2" type="ORF">GCM10025867_48650</name>
</gene>
<keyword evidence="2" id="KW-0614">Plasmid</keyword>
<keyword evidence="1" id="KW-0812">Transmembrane</keyword>
<evidence type="ECO:0000313" key="2">
    <source>
        <dbReference type="EMBL" id="BDZ52624.1"/>
    </source>
</evidence>
<dbReference type="EMBL" id="AP027733">
    <property type="protein sequence ID" value="BDZ52624.1"/>
    <property type="molecule type" value="Genomic_DNA"/>
</dbReference>
<proteinExistence type="predicted"/>
<keyword evidence="1" id="KW-1133">Transmembrane helix</keyword>
<dbReference type="Proteomes" id="UP001321486">
    <property type="component" value="Plasmid pNBRC108728a"/>
</dbReference>
<keyword evidence="3" id="KW-1185">Reference proteome</keyword>
<evidence type="ECO:0000313" key="3">
    <source>
        <dbReference type="Proteomes" id="UP001321486"/>
    </source>
</evidence>
<dbReference type="RefSeq" id="WP_286346906.1">
    <property type="nucleotide sequence ID" value="NZ_AP027733.1"/>
</dbReference>
<sequence>MTPLAVHAFDFPLIQGFDYGLFLLVLGVGGLLGIGGFIFTLSRINMQSERPVLESVGATAAFVAWLGLAVFYAHLGPQMQLDARVAAARVDVEKQLDAWTGDDQYLAQFGQQGLTHDEVEKLVAGMDLTHRPTREGEAVGHVMRAGQASDYNLLILHWESGNGYYISADEAASPAAAEKVLAALGSASRAS</sequence>
<geneLocation type="plasmid" evidence="2 3">
    <name>pNBRC108728a</name>
</geneLocation>
<accession>A0ABN6Y5P4</accession>